<dbReference type="GO" id="GO:0042773">
    <property type="term" value="P:ATP synthesis coupled electron transport"/>
    <property type="evidence" value="ECO:0007669"/>
    <property type="project" value="InterPro"/>
</dbReference>
<evidence type="ECO:0000256" key="16">
    <source>
        <dbReference type="ARBA" id="ARBA00034078"/>
    </source>
</evidence>
<dbReference type="CDD" id="cd00207">
    <property type="entry name" value="fer2"/>
    <property type="match status" value="1"/>
</dbReference>
<protein>
    <submittedName>
        <fullName evidence="21">Formate dehydrogenase subunit alpha</fullName>
    </submittedName>
</protein>
<evidence type="ECO:0000256" key="15">
    <source>
        <dbReference type="ARBA" id="ARBA00023136"/>
    </source>
</evidence>
<accession>A0A662D1H4</accession>
<dbReference type="Gene3D" id="3.30.70.20">
    <property type="match status" value="1"/>
</dbReference>
<dbReference type="Gene3D" id="3.40.50.740">
    <property type="match status" value="1"/>
</dbReference>
<dbReference type="PROSITE" id="PS51669">
    <property type="entry name" value="4FE4S_MOW_BIS_MGD"/>
    <property type="match status" value="1"/>
</dbReference>
<evidence type="ECO:0000256" key="11">
    <source>
        <dbReference type="ARBA" id="ARBA00023002"/>
    </source>
</evidence>
<comment type="similarity">
    <text evidence="4">Belongs to the complex I 75 kDa subunit family.</text>
</comment>
<dbReference type="PROSITE" id="PS51379">
    <property type="entry name" value="4FE4S_FER_2"/>
    <property type="match status" value="2"/>
</dbReference>
<dbReference type="Pfam" id="PF04879">
    <property type="entry name" value="Molybdop_Fe4S4"/>
    <property type="match status" value="1"/>
</dbReference>
<keyword evidence="7" id="KW-0001">2Fe-2S</keyword>
<organism evidence="21 22">
    <name type="scientific">Aerophobetes bacterium</name>
    <dbReference type="NCBI Taxonomy" id="2030807"/>
    <lineage>
        <taxon>Bacteria</taxon>
        <taxon>Candidatus Aerophobota</taxon>
    </lineage>
</organism>
<dbReference type="InterPro" id="IPR017900">
    <property type="entry name" value="4Fe4S_Fe_S_CS"/>
</dbReference>
<keyword evidence="5" id="KW-0004">4Fe-4S</keyword>
<evidence type="ECO:0000259" key="19">
    <source>
        <dbReference type="PROSITE" id="PS51669"/>
    </source>
</evidence>
<dbReference type="PROSITE" id="PS51085">
    <property type="entry name" value="2FE2S_FER_2"/>
    <property type="match status" value="1"/>
</dbReference>
<dbReference type="InterPro" id="IPR006656">
    <property type="entry name" value="Mopterin_OxRdtase"/>
</dbReference>
<keyword evidence="15" id="KW-0472">Membrane</keyword>
<dbReference type="GO" id="GO:0016020">
    <property type="term" value="C:membrane"/>
    <property type="evidence" value="ECO:0007669"/>
    <property type="project" value="UniProtKB-SubCell"/>
</dbReference>
<dbReference type="InterPro" id="IPR027467">
    <property type="entry name" value="MopterinOxRdtase_cofactor_BS"/>
</dbReference>
<sequence>MAETINLTIDGKPIKAKKGSTILEAALNNGIEIPHLCYKKGLSSVGACRVCLVKIKGRPGMVTSCTTEVAEGMEVIAFDEEINEARKLIVELILSEHKHDCLVCESNGQCELQDLAYQLGIDKLRFPIEEPAKMIEDSSEAILRDPNKCILCGRCVRACAELAVQDILEFGNRGSEAYIIAGLDQPLAETDCVTCGACVQACPTGALTEKLARFQGRSWEFRKVRTTCPYCGVGCQIELNIKDNKIIKVYGVEEGPENKGHLCVKGRFGFDFVHHKDRLTTPLIKRNGKFEEASWDEALDLIATKFSRLKNKYGPDSLAGLSSAKCTNEENYLFQKLVRVCFETNNVDHCARLCHASTVAGLSRAFGSGAMTNSIREFEKSDVILITGSNTTENHPVIGNLLKYVAKYNGVKLIVVDPREIELTKYAAIWLRQRGGTDVVWINGLMNVIIQEGLYDKEFVKSRTENFEEFKRVVLKYTPEKVEKITGIPKEKLIEAARMYARAERGSIIFAMGITQHITGTDNVLSLANLAMLCGNVGKEGTGVNPLRGQNNVQGA</sequence>
<evidence type="ECO:0000256" key="10">
    <source>
        <dbReference type="ARBA" id="ARBA00022967"/>
    </source>
</evidence>
<dbReference type="Pfam" id="PF12838">
    <property type="entry name" value="Fer4_7"/>
    <property type="match status" value="1"/>
</dbReference>
<feature type="domain" description="4Fe-4S ferredoxin-type" evidence="18">
    <location>
        <begin position="184"/>
        <end position="212"/>
    </location>
</feature>
<proteinExistence type="inferred from homology"/>
<dbReference type="AlphaFoldDB" id="A0A662D1H4"/>
<feature type="domain" description="4Fe-4S Mo/W bis-MGD-type" evidence="19">
    <location>
        <begin position="221"/>
        <end position="277"/>
    </location>
</feature>
<evidence type="ECO:0000256" key="5">
    <source>
        <dbReference type="ARBA" id="ARBA00022485"/>
    </source>
</evidence>
<evidence type="ECO:0000256" key="12">
    <source>
        <dbReference type="ARBA" id="ARBA00023004"/>
    </source>
</evidence>
<dbReference type="PROSITE" id="PS00198">
    <property type="entry name" value="4FE4S_FER_1"/>
    <property type="match status" value="1"/>
</dbReference>
<dbReference type="GO" id="GO:0051537">
    <property type="term" value="F:2 iron, 2 sulfur cluster binding"/>
    <property type="evidence" value="ECO:0007669"/>
    <property type="project" value="UniProtKB-KW"/>
</dbReference>
<keyword evidence="10" id="KW-1278">Translocase</keyword>
<dbReference type="PROSITE" id="PS00641">
    <property type="entry name" value="COMPLEX1_75K_1"/>
    <property type="match status" value="1"/>
</dbReference>
<evidence type="ECO:0000256" key="13">
    <source>
        <dbReference type="ARBA" id="ARBA00023014"/>
    </source>
</evidence>
<keyword evidence="13" id="KW-0411">Iron-sulfur</keyword>
<dbReference type="InterPro" id="IPR050123">
    <property type="entry name" value="Prok_molybdopt-oxidoreductase"/>
</dbReference>
<keyword evidence="8" id="KW-0479">Metal-binding</keyword>
<evidence type="ECO:0000256" key="9">
    <source>
        <dbReference type="ARBA" id="ARBA00022737"/>
    </source>
</evidence>
<comment type="subcellular location">
    <subcellularLocation>
        <location evidence="3">Membrane</location>
    </subcellularLocation>
</comment>
<keyword evidence="14" id="KW-0520">NAD</keyword>
<reference evidence="21 22" key="1">
    <citation type="submission" date="2018-06" db="EMBL/GenBank/DDBJ databases">
        <title>Extensive metabolic versatility and redundancy in microbially diverse, dynamic hydrothermal sediments.</title>
        <authorList>
            <person name="Dombrowski N."/>
            <person name="Teske A."/>
            <person name="Baker B.J."/>
        </authorList>
    </citation>
    <scope>NUCLEOTIDE SEQUENCE [LARGE SCALE GENOMIC DNA]</scope>
    <source>
        <strain evidence="21">B7_G13</strain>
    </source>
</reference>
<evidence type="ECO:0000256" key="7">
    <source>
        <dbReference type="ARBA" id="ARBA00022714"/>
    </source>
</evidence>
<dbReference type="InterPro" id="IPR001041">
    <property type="entry name" value="2Fe-2S_ferredoxin-type"/>
</dbReference>
<dbReference type="FunFam" id="3.40.228.10:FF:000002">
    <property type="entry name" value="Formate dehydrogenase subunit alpha"/>
    <property type="match status" value="1"/>
</dbReference>
<dbReference type="InterPro" id="IPR019574">
    <property type="entry name" value="NADH_UbQ_OxRdtase_Gsu_4Fe4S-bd"/>
</dbReference>
<name>A0A662D1H4_UNCAE</name>
<dbReference type="Gene3D" id="3.40.228.10">
    <property type="entry name" value="Dimethylsulfoxide Reductase, domain 2"/>
    <property type="match status" value="1"/>
</dbReference>
<dbReference type="PROSITE" id="PS00551">
    <property type="entry name" value="MOLYBDOPTERIN_PROK_1"/>
    <property type="match status" value="1"/>
</dbReference>
<evidence type="ECO:0000313" key="21">
    <source>
        <dbReference type="EMBL" id="RLE08455.1"/>
    </source>
</evidence>
<dbReference type="InterPro" id="IPR017896">
    <property type="entry name" value="4Fe4S_Fe-S-bd"/>
</dbReference>
<dbReference type="PANTHER" id="PTHR43105:SF14">
    <property type="entry name" value="FORMATE DEHYDROGENASE H"/>
    <property type="match status" value="1"/>
</dbReference>
<dbReference type="SUPFAM" id="SSF54292">
    <property type="entry name" value="2Fe-2S ferredoxin-like"/>
    <property type="match status" value="1"/>
</dbReference>
<keyword evidence="6" id="KW-0500">Molybdenum</keyword>
<feature type="non-terminal residue" evidence="21">
    <location>
        <position position="556"/>
    </location>
</feature>
<dbReference type="GO" id="GO:0046872">
    <property type="term" value="F:metal ion binding"/>
    <property type="evidence" value="ECO:0007669"/>
    <property type="project" value="UniProtKB-KW"/>
</dbReference>
<dbReference type="PANTHER" id="PTHR43105">
    <property type="entry name" value="RESPIRATORY NITRATE REDUCTASE"/>
    <property type="match status" value="1"/>
</dbReference>
<feature type="domain" description="2Fe-2S ferredoxin-type" evidence="17">
    <location>
        <begin position="3"/>
        <end position="81"/>
    </location>
</feature>
<dbReference type="GO" id="GO:0008137">
    <property type="term" value="F:NADH dehydrogenase (ubiquinone) activity"/>
    <property type="evidence" value="ECO:0007669"/>
    <property type="project" value="InterPro"/>
</dbReference>
<evidence type="ECO:0000259" key="20">
    <source>
        <dbReference type="PROSITE" id="PS51839"/>
    </source>
</evidence>
<dbReference type="SUPFAM" id="SSF54862">
    <property type="entry name" value="4Fe-4S ferredoxins"/>
    <property type="match status" value="1"/>
</dbReference>
<dbReference type="SUPFAM" id="SSF53706">
    <property type="entry name" value="Formate dehydrogenase/DMSO reductase, domains 1-3"/>
    <property type="match status" value="1"/>
</dbReference>
<comment type="cofactor">
    <cofactor evidence="1">
        <name>Mo-bis(molybdopterin guanine dinucleotide)</name>
        <dbReference type="ChEBI" id="CHEBI:60539"/>
    </cofactor>
</comment>
<evidence type="ECO:0000256" key="3">
    <source>
        <dbReference type="ARBA" id="ARBA00004370"/>
    </source>
</evidence>
<evidence type="ECO:0000256" key="6">
    <source>
        <dbReference type="ARBA" id="ARBA00022505"/>
    </source>
</evidence>
<dbReference type="InterPro" id="IPR000283">
    <property type="entry name" value="NADH_UbQ_OxRdtase_75kDa_su_CS"/>
</dbReference>
<comment type="cofactor">
    <cofactor evidence="2">
        <name>[4Fe-4S] cluster</name>
        <dbReference type="ChEBI" id="CHEBI:49883"/>
    </cofactor>
</comment>
<keyword evidence="9" id="KW-0677">Repeat</keyword>
<dbReference type="Pfam" id="PF10588">
    <property type="entry name" value="NADH-G_4Fe-4S_3"/>
    <property type="match status" value="1"/>
</dbReference>
<dbReference type="InterPro" id="IPR006963">
    <property type="entry name" value="Mopterin_OxRdtase_4Fe-4S_dom"/>
</dbReference>
<evidence type="ECO:0000256" key="2">
    <source>
        <dbReference type="ARBA" id="ARBA00001966"/>
    </source>
</evidence>
<dbReference type="Gene3D" id="2.20.25.90">
    <property type="entry name" value="ADC-like domains"/>
    <property type="match status" value="1"/>
</dbReference>
<dbReference type="Pfam" id="PF00384">
    <property type="entry name" value="Molybdopterin"/>
    <property type="match status" value="1"/>
</dbReference>
<keyword evidence="12" id="KW-0408">Iron</keyword>
<dbReference type="InterPro" id="IPR036010">
    <property type="entry name" value="2Fe-2S_ferredoxin-like_sf"/>
</dbReference>
<feature type="domain" description="4Fe-4S His(Cys)3-ligated-type" evidence="20">
    <location>
        <begin position="81"/>
        <end position="120"/>
    </location>
</feature>
<keyword evidence="11" id="KW-0560">Oxidoreductase</keyword>
<evidence type="ECO:0000256" key="1">
    <source>
        <dbReference type="ARBA" id="ARBA00001942"/>
    </source>
</evidence>
<dbReference type="SMART" id="SM00929">
    <property type="entry name" value="NADH-G_4Fe-4S_3"/>
    <property type="match status" value="1"/>
</dbReference>
<dbReference type="FunFam" id="3.30.70.20:FF:000035">
    <property type="entry name" value="Iron hydrogenase 1"/>
    <property type="match status" value="1"/>
</dbReference>
<dbReference type="PROSITE" id="PS51839">
    <property type="entry name" value="4FE4S_HC3"/>
    <property type="match status" value="1"/>
</dbReference>
<evidence type="ECO:0000256" key="8">
    <source>
        <dbReference type="ARBA" id="ARBA00022723"/>
    </source>
</evidence>
<dbReference type="GO" id="GO:0003954">
    <property type="term" value="F:NADH dehydrogenase activity"/>
    <property type="evidence" value="ECO:0007669"/>
    <property type="project" value="TreeGrafter"/>
</dbReference>
<evidence type="ECO:0000256" key="4">
    <source>
        <dbReference type="ARBA" id="ARBA00005404"/>
    </source>
</evidence>
<evidence type="ECO:0000313" key="22">
    <source>
        <dbReference type="Proteomes" id="UP000277457"/>
    </source>
</evidence>
<comment type="cofactor">
    <cofactor evidence="16">
        <name>[2Fe-2S] cluster</name>
        <dbReference type="ChEBI" id="CHEBI:190135"/>
    </cofactor>
</comment>
<dbReference type="EMBL" id="QMPY01000024">
    <property type="protein sequence ID" value="RLE08455.1"/>
    <property type="molecule type" value="Genomic_DNA"/>
</dbReference>
<dbReference type="Gene3D" id="3.10.20.740">
    <property type="match status" value="1"/>
</dbReference>
<dbReference type="GO" id="GO:0051539">
    <property type="term" value="F:4 iron, 4 sulfur cluster binding"/>
    <property type="evidence" value="ECO:0007669"/>
    <property type="project" value="UniProtKB-KW"/>
</dbReference>
<dbReference type="Pfam" id="PF13510">
    <property type="entry name" value="Fer2_4"/>
    <property type="match status" value="1"/>
</dbReference>
<dbReference type="FunFam" id="3.10.20.740:FF:000004">
    <property type="entry name" value="NADH-quinone oxidoreductase"/>
    <property type="match status" value="1"/>
</dbReference>
<evidence type="ECO:0000259" key="18">
    <source>
        <dbReference type="PROSITE" id="PS51379"/>
    </source>
</evidence>
<comment type="caution">
    <text evidence="21">The sequence shown here is derived from an EMBL/GenBank/DDBJ whole genome shotgun (WGS) entry which is preliminary data.</text>
</comment>
<dbReference type="Proteomes" id="UP000277457">
    <property type="component" value="Unassembled WGS sequence"/>
</dbReference>
<feature type="domain" description="4Fe-4S ferredoxin-type" evidence="18">
    <location>
        <begin position="140"/>
        <end position="170"/>
    </location>
</feature>
<evidence type="ECO:0000256" key="14">
    <source>
        <dbReference type="ARBA" id="ARBA00023027"/>
    </source>
</evidence>
<gene>
    <name evidence="21" type="ORF">DRZ78_01050</name>
</gene>
<dbReference type="FunFam" id="2.20.25.90:FF:000001">
    <property type="entry name" value="Formate dehydrogenase subunit alpha"/>
    <property type="match status" value="1"/>
</dbReference>
<dbReference type="SMART" id="SM00926">
    <property type="entry name" value="Molybdop_Fe4S4"/>
    <property type="match status" value="1"/>
</dbReference>
<evidence type="ECO:0000259" key="17">
    <source>
        <dbReference type="PROSITE" id="PS51085"/>
    </source>
</evidence>